<dbReference type="PANTHER" id="PTHR44942">
    <property type="entry name" value="METHYLTRANSF_11 DOMAIN-CONTAINING PROTEIN"/>
    <property type="match status" value="1"/>
</dbReference>
<feature type="domain" description="Methyltransferase type 11" evidence="4">
    <location>
        <begin position="43"/>
        <end position="130"/>
    </location>
</feature>
<organism evidence="5 6">
    <name type="scientific">Emcibacter nanhaiensis</name>
    <dbReference type="NCBI Taxonomy" id="1505037"/>
    <lineage>
        <taxon>Bacteria</taxon>
        <taxon>Pseudomonadati</taxon>
        <taxon>Pseudomonadota</taxon>
        <taxon>Alphaproteobacteria</taxon>
        <taxon>Emcibacterales</taxon>
        <taxon>Emcibacteraceae</taxon>
        <taxon>Emcibacter</taxon>
    </lineage>
</organism>
<dbReference type="InterPro" id="IPR013216">
    <property type="entry name" value="Methyltransf_11"/>
</dbReference>
<comment type="similarity">
    <text evidence="1">Belongs to the methyltransferase superfamily.</text>
</comment>
<sequence>MSNGIFKDHFSTQSTSYGRFRPEYPEELFGYLAGLGGRELVWDCACGSGQASRGLARYFSKVVATDGSAEQIANAHGPDNVTFAVALADKCPLEDRIADLVTVAQALHWFDLEAFYREVRRVVRPGGYIAVWSYAVTSVTPEIDDAIEELYNGIIGPYWPPERIHVEEGYKRLAFPFRTVAAPDIAMTVLWDFEQLMGYFGSWSAVARYKQDKGHDPLPLVRDRLLSAWGDPAKVREVSWPLMLRVGQVG</sequence>
<dbReference type="RefSeq" id="WP_139941098.1">
    <property type="nucleotide sequence ID" value="NZ_JBHSYP010000006.1"/>
</dbReference>
<evidence type="ECO:0000256" key="2">
    <source>
        <dbReference type="ARBA" id="ARBA00022603"/>
    </source>
</evidence>
<name>A0A501PGV6_9PROT</name>
<reference evidence="6" key="1">
    <citation type="submission" date="2019-06" db="EMBL/GenBank/DDBJ databases">
        <title>The complete genome of Emcibacter congregatus ZYLT.</title>
        <authorList>
            <person name="Zhao Z."/>
        </authorList>
    </citation>
    <scope>NUCLEOTIDE SEQUENCE [LARGE SCALE GENOMIC DNA]</scope>
    <source>
        <strain evidence="6">MCCC 1A06723</strain>
    </source>
</reference>
<keyword evidence="3 5" id="KW-0808">Transferase</keyword>
<dbReference type="SUPFAM" id="SSF53335">
    <property type="entry name" value="S-adenosyl-L-methionine-dependent methyltransferases"/>
    <property type="match status" value="1"/>
</dbReference>
<dbReference type="Gene3D" id="3.40.50.150">
    <property type="entry name" value="Vaccinia Virus protein VP39"/>
    <property type="match status" value="1"/>
</dbReference>
<dbReference type="GO" id="GO:0008757">
    <property type="term" value="F:S-adenosylmethionine-dependent methyltransferase activity"/>
    <property type="evidence" value="ECO:0007669"/>
    <property type="project" value="InterPro"/>
</dbReference>
<proteinExistence type="inferred from homology"/>
<keyword evidence="2 5" id="KW-0489">Methyltransferase</keyword>
<evidence type="ECO:0000256" key="3">
    <source>
        <dbReference type="ARBA" id="ARBA00022679"/>
    </source>
</evidence>
<dbReference type="PANTHER" id="PTHR44942:SF4">
    <property type="entry name" value="METHYLTRANSFERASE TYPE 11 DOMAIN-CONTAINING PROTEIN"/>
    <property type="match status" value="1"/>
</dbReference>
<evidence type="ECO:0000256" key="1">
    <source>
        <dbReference type="ARBA" id="ARBA00008361"/>
    </source>
</evidence>
<accession>A0A501PGV6</accession>
<dbReference type="OrthoDB" id="9797252at2"/>
<dbReference type="CDD" id="cd02440">
    <property type="entry name" value="AdoMet_MTases"/>
    <property type="match status" value="1"/>
</dbReference>
<evidence type="ECO:0000313" key="6">
    <source>
        <dbReference type="Proteomes" id="UP000319148"/>
    </source>
</evidence>
<evidence type="ECO:0000259" key="4">
    <source>
        <dbReference type="Pfam" id="PF08241"/>
    </source>
</evidence>
<gene>
    <name evidence="5" type="ORF">FIV46_11630</name>
</gene>
<dbReference type="AlphaFoldDB" id="A0A501PGV6"/>
<dbReference type="GO" id="GO:0032259">
    <property type="term" value="P:methylation"/>
    <property type="evidence" value="ECO:0007669"/>
    <property type="project" value="UniProtKB-KW"/>
</dbReference>
<protein>
    <submittedName>
        <fullName evidence="5">Class I SAM-dependent methyltransferase</fullName>
    </submittedName>
</protein>
<dbReference type="Pfam" id="PF08241">
    <property type="entry name" value="Methyltransf_11"/>
    <property type="match status" value="1"/>
</dbReference>
<dbReference type="Proteomes" id="UP000319148">
    <property type="component" value="Unassembled WGS sequence"/>
</dbReference>
<dbReference type="EMBL" id="VFIY01000014">
    <property type="protein sequence ID" value="TPD59435.1"/>
    <property type="molecule type" value="Genomic_DNA"/>
</dbReference>
<keyword evidence="6" id="KW-1185">Reference proteome</keyword>
<evidence type="ECO:0000313" key="5">
    <source>
        <dbReference type="EMBL" id="TPD59435.1"/>
    </source>
</evidence>
<dbReference type="InterPro" id="IPR029063">
    <property type="entry name" value="SAM-dependent_MTases_sf"/>
</dbReference>
<comment type="caution">
    <text evidence="5">The sequence shown here is derived from an EMBL/GenBank/DDBJ whole genome shotgun (WGS) entry which is preliminary data.</text>
</comment>
<dbReference type="InterPro" id="IPR051052">
    <property type="entry name" value="Diverse_substrate_MTase"/>
</dbReference>